<dbReference type="OrthoDB" id="9785707at2"/>
<dbReference type="InterPro" id="IPR003488">
    <property type="entry name" value="DprA"/>
</dbReference>
<dbReference type="PANTHER" id="PTHR43022:SF1">
    <property type="entry name" value="PROTEIN SMF"/>
    <property type="match status" value="1"/>
</dbReference>
<comment type="caution">
    <text evidence="3">The sequence shown here is derived from an EMBL/GenBank/DDBJ whole genome shotgun (WGS) entry which is preliminary data.</text>
</comment>
<evidence type="ECO:0000259" key="2">
    <source>
        <dbReference type="Pfam" id="PF02481"/>
    </source>
</evidence>
<name>A0A327VII7_9BACT</name>
<dbReference type="GO" id="GO:0009294">
    <property type="term" value="P:DNA-mediated transformation"/>
    <property type="evidence" value="ECO:0007669"/>
    <property type="project" value="InterPro"/>
</dbReference>
<dbReference type="NCBIfam" id="TIGR00732">
    <property type="entry name" value="dprA"/>
    <property type="match status" value="1"/>
</dbReference>
<protein>
    <submittedName>
        <fullName evidence="3">DNA processing protein</fullName>
    </submittedName>
</protein>
<evidence type="ECO:0000256" key="1">
    <source>
        <dbReference type="ARBA" id="ARBA00006525"/>
    </source>
</evidence>
<dbReference type="SUPFAM" id="SSF102405">
    <property type="entry name" value="MCP/YpsA-like"/>
    <property type="match status" value="1"/>
</dbReference>
<proteinExistence type="inferred from homology"/>
<sequence>MPSELMYQIALTQVPMIGDVTIRKLLDHFQSATAIFQARQQELERIEQVGSVKATAIKHFRDYDKVMQELTFIEKYAIQVIFYGDERYPMRLQHCADAPSLLYYKGSSPLHTSRMVSIVGTRQPSPYGSKVCVQLVQELCKAGITIVSGLAYGIDILAHRTAVDLGCPTIGVLAHGLDRIYPPAHMEIAKEMMNCGGLLTDYPSKTLPDRQNFPRRNRIVAGLTDATVVIESGQKGGSLITAELAGGYNRDVFAVPGHVGDWHATGCHELIRQNKAVLVTEAADIIQAMRWEEKATSSKMAVQSSLFHTLDPAEQTIMQLFNNKSRLHLEEIYILSRLSGSQVATAVFNLEMQQLIKCLPGQQYEPVSPVS</sequence>
<dbReference type="InterPro" id="IPR057666">
    <property type="entry name" value="DrpA_SLOG"/>
</dbReference>
<evidence type="ECO:0000313" key="3">
    <source>
        <dbReference type="EMBL" id="RAJ73902.1"/>
    </source>
</evidence>
<dbReference type="InterPro" id="IPR010994">
    <property type="entry name" value="RuvA_2-like"/>
</dbReference>
<dbReference type="RefSeq" id="WP_111595139.1">
    <property type="nucleotide sequence ID" value="NZ_QLMA01000011.1"/>
</dbReference>
<reference evidence="3 4" key="1">
    <citation type="submission" date="2018-06" db="EMBL/GenBank/DDBJ databases">
        <title>Genomic Encyclopedia of Archaeal and Bacterial Type Strains, Phase II (KMG-II): from individual species to whole genera.</title>
        <authorList>
            <person name="Goeker M."/>
        </authorList>
    </citation>
    <scope>NUCLEOTIDE SEQUENCE [LARGE SCALE GENOMIC DNA]</scope>
    <source>
        <strain evidence="3 4">DSM 29821</strain>
    </source>
</reference>
<evidence type="ECO:0000313" key="4">
    <source>
        <dbReference type="Proteomes" id="UP000249819"/>
    </source>
</evidence>
<dbReference type="AlphaFoldDB" id="A0A327VII7"/>
<dbReference type="SUPFAM" id="SSF47781">
    <property type="entry name" value="RuvA domain 2-like"/>
    <property type="match status" value="1"/>
</dbReference>
<accession>A0A327VII7</accession>
<dbReference type="Gene3D" id="3.40.50.450">
    <property type="match status" value="1"/>
</dbReference>
<dbReference type="EMBL" id="QLMA01000011">
    <property type="protein sequence ID" value="RAJ73902.1"/>
    <property type="molecule type" value="Genomic_DNA"/>
</dbReference>
<comment type="similarity">
    <text evidence="1">Belongs to the DprA/Smf family.</text>
</comment>
<organism evidence="3 4">
    <name type="scientific">Chitinophaga dinghuensis</name>
    <dbReference type="NCBI Taxonomy" id="1539050"/>
    <lineage>
        <taxon>Bacteria</taxon>
        <taxon>Pseudomonadati</taxon>
        <taxon>Bacteroidota</taxon>
        <taxon>Chitinophagia</taxon>
        <taxon>Chitinophagales</taxon>
        <taxon>Chitinophagaceae</taxon>
        <taxon>Chitinophaga</taxon>
    </lineage>
</organism>
<keyword evidence="4" id="KW-1185">Reference proteome</keyword>
<dbReference type="Proteomes" id="UP000249819">
    <property type="component" value="Unassembled WGS sequence"/>
</dbReference>
<dbReference type="PANTHER" id="PTHR43022">
    <property type="entry name" value="PROTEIN SMF"/>
    <property type="match status" value="1"/>
</dbReference>
<gene>
    <name evidence="3" type="ORF">CLV59_11121</name>
</gene>
<feature type="domain" description="Smf/DprA SLOG" evidence="2">
    <location>
        <begin position="79"/>
        <end position="289"/>
    </location>
</feature>
<dbReference type="Pfam" id="PF02481">
    <property type="entry name" value="DNA_processg_A"/>
    <property type="match status" value="1"/>
</dbReference>